<feature type="compositionally biased region" description="Basic and acidic residues" evidence="1">
    <location>
        <begin position="41"/>
        <end position="50"/>
    </location>
</feature>
<dbReference type="Proteomes" id="UP001153269">
    <property type="component" value="Unassembled WGS sequence"/>
</dbReference>
<feature type="compositionally biased region" description="Low complexity" evidence="1">
    <location>
        <begin position="228"/>
        <end position="244"/>
    </location>
</feature>
<sequence length="244" mass="26821">MKIGCYVGSDSPRNWASELALKAGKQAQDSKSGPLATNWSGRRERTKIDENPCEQLSMIPGKSNQESLPAEESGWRETDIRMLIRKRQSKDSDDKVTGETVGESHGVTCLILIRARIRAPQAHTYGDLRRASTREAESLKGEKEAFTVYVAPPRRAPLYRPCPLKVVAPELGQSTCPPYDTLATCPGRTPNSPPSHSMSTRSLRRTDRSYGPARPRHWCSNPGQRLGSLAPLSLSLAATPANSR</sequence>
<keyword evidence="3" id="KW-1185">Reference proteome</keyword>
<reference evidence="2" key="1">
    <citation type="submission" date="2020-03" db="EMBL/GenBank/DDBJ databases">
        <authorList>
            <person name="Weist P."/>
        </authorList>
    </citation>
    <scope>NUCLEOTIDE SEQUENCE</scope>
</reference>
<dbReference type="EMBL" id="CADEAL010004446">
    <property type="protein sequence ID" value="CAB1459757.1"/>
    <property type="molecule type" value="Genomic_DNA"/>
</dbReference>
<dbReference type="AlphaFoldDB" id="A0A9N7VUV2"/>
<proteinExistence type="predicted"/>
<protein>
    <submittedName>
        <fullName evidence="2">Uncharacterized protein</fullName>
    </submittedName>
</protein>
<accession>A0A9N7VUV2</accession>
<gene>
    <name evidence="2" type="ORF">PLEPLA_LOCUS47594</name>
</gene>
<feature type="region of interest" description="Disordered" evidence="1">
    <location>
        <begin position="184"/>
        <end position="244"/>
    </location>
</feature>
<organism evidence="2 3">
    <name type="scientific">Pleuronectes platessa</name>
    <name type="common">European plaice</name>
    <dbReference type="NCBI Taxonomy" id="8262"/>
    <lineage>
        <taxon>Eukaryota</taxon>
        <taxon>Metazoa</taxon>
        <taxon>Chordata</taxon>
        <taxon>Craniata</taxon>
        <taxon>Vertebrata</taxon>
        <taxon>Euteleostomi</taxon>
        <taxon>Actinopterygii</taxon>
        <taxon>Neopterygii</taxon>
        <taxon>Teleostei</taxon>
        <taxon>Neoteleostei</taxon>
        <taxon>Acanthomorphata</taxon>
        <taxon>Carangaria</taxon>
        <taxon>Pleuronectiformes</taxon>
        <taxon>Pleuronectoidei</taxon>
        <taxon>Pleuronectidae</taxon>
        <taxon>Pleuronectes</taxon>
    </lineage>
</organism>
<comment type="caution">
    <text evidence="2">The sequence shown here is derived from an EMBL/GenBank/DDBJ whole genome shotgun (WGS) entry which is preliminary data.</text>
</comment>
<evidence type="ECO:0000313" key="3">
    <source>
        <dbReference type="Proteomes" id="UP001153269"/>
    </source>
</evidence>
<feature type="compositionally biased region" description="Polar residues" evidence="1">
    <location>
        <begin position="27"/>
        <end position="40"/>
    </location>
</feature>
<name>A0A9N7VUV2_PLEPL</name>
<feature type="region of interest" description="Disordered" evidence="1">
    <location>
        <begin position="22"/>
        <end position="50"/>
    </location>
</feature>
<evidence type="ECO:0000313" key="2">
    <source>
        <dbReference type="EMBL" id="CAB1459757.1"/>
    </source>
</evidence>
<feature type="region of interest" description="Disordered" evidence="1">
    <location>
        <begin position="55"/>
        <end position="74"/>
    </location>
</feature>
<evidence type="ECO:0000256" key="1">
    <source>
        <dbReference type="SAM" id="MobiDB-lite"/>
    </source>
</evidence>